<keyword evidence="4" id="KW-0732">Signal</keyword>
<dbReference type="Proteomes" id="UP000606044">
    <property type="component" value="Unassembled WGS sequence"/>
</dbReference>
<dbReference type="AlphaFoldDB" id="A0A917FF22"/>
<dbReference type="InterPro" id="IPR058625">
    <property type="entry name" value="MdtA-like_BSH"/>
</dbReference>
<gene>
    <name evidence="9" type="ORF">GCM10007301_34350</name>
</gene>
<proteinExistence type="inferred from homology"/>
<accession>A0A917FF22</accession>
<dbReference type="RefSeq" id="WP_188580792.1">
    <property type="nucleotide sequence ID" value="NZ_BMCT01000005.1"/>
</dbReference>
<evidence type="ECO:0000256" key="4">
    <source>
        <dbReference type="SAM" id="SignalP"/>
    </source>
</evidence>
<comment type="similarity">
    <text evidence="2">Belongs to the membrane fusion protein (MFP) (TC 8.A.1) family.</text>
</comment>
<reference evidence="9" key="2">
    <citation type="submission" date="2020-09" db="EMBL/GenBank/DDBJ databases">
        <authorList>
            <person name="Sun Q."/>
            <person name="Sedlacek I."/>
        </authorList>
    </citation>
    <scope>NUCLEOTIDE SEQUENCE</scope>
    <source>
        <strain evidence="9">CCM 7897</strain>
    </source>
</reference>
<feature type="domain" description="Multidrug resistance protein MdtA-like alpha-helical hairpin" evidence="5">
    <location>
        <begin position="102"/>
        <end position="167"/>
    </location>
</feature>
<dbReference type="EMBL" id="BMCT01000005">
    <property type="protein sequence ID" value="GGF71750.1"/>
    <property type="molecule type" value="Genomic_DNA"/>
</dbReference>
<dbReference type="Gene3D" id="2.40.420.20">
    <property type="match status" value="1"/>
</dbReference>
<dbReference type="Pfam" id="PF25967">
    <property type="entry name" value="RND-MFP_C"/>
    <property type="match status" value="1"/>
</dbReference>
<dbReference type="Pfam" id="PF25876">
    <property type="entry name" value="HH_MFP_RND"/>
    <property type="match status" value="1"/>
</dbReference>
<dbReference type="NCBIfam" id="TIGR01730">
    <property type="entry name" value="RND_mfp"/>
    <property type="match status" value="1"/>
</dbReference>
<evidence type="ECO:0000313" key="9">
    <source>
        <dbReference type="EMBL" id="GGF71750.1"/>
    </source>
</evidence>
<evidence type="ECO:0000256" key="3">
    <source>
        <dbReference type="SAM" id="Coils"/>
    </source>
</evidence>
<feature type="chain" id="PRO_5037709422" evidence="4">
    <location>
        <begin position="26"/>
        <end position="390"/>
    </location>
</feature>
<dbReference type="Pfam" id="PF25917">
    <property type="entry name" value="BSH_RND"/>
    <property type="match status" value="1"/>
</dbReference>
<dbReference type="GO" id="GO:0005886">
    <property type="term" value="C:plasma membrane"/>
    <property type="evidence" value="ECO:0007669"/>
    <property type="project" value="TreeGrafter"/>
</dbReference>
<evidence type="ECO:0000259" key="6">
    <source>
        <dbReference type="Pfam" id="PF25917"/>
    </source>
</evidence>
<sequence>MPIRRMTTSLLVAAAFGTSLPPAMAQDAPPPAVGVQRVESRPFTESTEYLGRVQATEQVQIQPRLTAFLTKRMFTEGAEVKKGDLLYVLEQGPFQAVREAREAAVKEAEAQLRNAALTLERAEQLLKTSSGTQASFDNAQATKLAQEAVVLSAKAQLRQAQIDLDYSEIRSPIDGKIGRTSVTEGNVVSPSSGALTTVVSQDPMYVTFSVPVRAALDIRRRLSGGSGFGALQVRVRLPDGRIYEHVGKLDFLNNSVTSNTDTLMLRAVVANPARGTANAVGTERELIDAEFVTVLLEGATPVSRITIPQSALLTDQEGSYVFLVDAEKTARRRSIKLGRSGPNGQVVVENGLAVGDRLVVEGLQRIRNGQVVSPADADHVASVSSKADQK</sequence>
<keyword evidence="3" id="KW-0175">Coiled coil</keyword>
<protein>
    <submittedName>
        <fullName evidence="9">Hemolysin D</fullName>
    </submittedName>
</protein>
<comment type="subcellular location">
    <subcellularLocation>
        <location evidence="1">Cell envelope</location>
    </subcellularLocation>
</comment>
<evidence type="ECO:0000256" key="2">
    <source>
        <dbReference type="ARBA" id="ARBA00009477"/>
    </source>
</evidence>
<feature type="coiled-coil region" evidence="3">
    <location>
        <begin position="98"/>
        <end position="125"/>
    </location>
</feature>
<dbReference type="GO" id="GO:0022857">
    <property type="term" value="F:transmembrane transporter activity"/>
    <property type="evidence" value="ECO:0007669"/>
    <property type="project" value="InterPro"/>
</dbReference>
<feature type="signal peptide" evidence="4">
    <location>
        <begin position="1"/>
        <end position="25"/>
    </location>
</feature>
<evidence type="ECO:0000259" key="5">
    <source>
        <dbReference type="Pfam" id="PF25876"/>
    </source>
</evidence>
<organism evidence="9 10">
    <name type="scientific">Azorhizobium oxalatiphilum</name>
    <dbReference type="NCBI Taxonomy" id="980631"/>
    <lineage>
        <taxon>Bacteria</taxon>
        <taxon>Pseudomonadati</taxon>
        <taxon>Pseudomonadota</taxon>
        <taxon>Alphaproteobacteria</taxon>
        <taxon>Hyphomicrobiales</taxon>
        <taxon>Xanthobacteraceae</taxon>
        <taxon>Azorhizobium</taxon>
    </lineage>
</organism>
<dbReference type="GO" id="GO:0046677">
    <property type="term" value="P:response to antibiotic"/>
    <property type="evidence" value="ECO:0007669"/>
    <property type="project" value="TreeGrafter"/>
</dbReference>
<feature type="domain" description="Multidrug resistance protein MdtA-like beta-barrel" evidence="7">
    <location>
        <begin position="203"/>
        <end position="273"/>
    </location>
</feature>
<evidence type="ECO:0000259" key="7">
    <source>
        <dbReference type="Pfam" id="PF25944"/>
    </source>
</evidence>
<dbReference type="InterPro" id="IPR058627">
    <property type="entry name" value="MdtA-like_C"/>
</dbReference>
<dbReference type="Pfam" id="PF25944">
    <property type="entry name" value="Beta-barrel_RND"/>
    <property type="match status" value="1"/>
</dbReference>
<dbReference type="Gene3D" id="2.40.30.170">
    <property type="match status" value="1"/>
</dbReference>
<keyword evidence="10" id="KW-1185">Reference proteome</keyword>
<dbReference type="InterPro" id="IPR058624">
    <property type="entry name" value="MdtA-like_HH"/>
</dbReference>
<dbReference type="PANTHER" id="PTHR30158:SF3">
    <property type="entry name" value="MULTIDRUG EFFLUX PUMP SUBUNIT ACRA-RELATED"/>
    <property type="match status" value="1"/>
</dbReference>
<feature type="domain" description="Multidrug resistance protein MdtA-like barrel-sandwich hybrid" evidence="6">
    <location>
        <begin position="57"/>
        <end position="192"/>
    </location>
</feature>
<evidence type="ECO:0000256" key="1">
    <source>
        <dbReference type="ARBA" id="ARBA00004196"/>
    </source>
</evidence>
<evidence type="ECO:0000259" key="8">
    <source>
        <dbReference type="Pfam" id="PF25967"/>
    </source>
</evidence>
<comment type="caution">
    <text evidence="9">The sequence shown here is derived from an EMBL/GenBank/DDBJ whole genome shotgun (WGS) entry which is preliminary data.</text>
</comment>
<dbReference type="Gene3D" id="1.10.287.470">
    <property type="entry name" value="Helix hairpin bin"/>
    <property type="match status" value="1"/>
</dbReference>
<feature type="domain" description="Multidrug resistance protein MdtA-like C-terminal permuted SH3" evidence="8">
    <location>
        <begin position="305"/>
        <end position="365"/>
    </location>
</feature>
<dbReference type="PANTHER" id="PTHR30158">
    <property type="entry name" value="ACRA/E-RELATED COMPONENT OF DRUG EFFLUX TRANSPORTER"/>
    <property type="match status" value="1"/>
</dbReference>
<dbReference type="SUPFAM" id="SSF111369">
    <property type="entry name" value="HlyD-like secretion proteins"/>
    <property type="match status" value="1"/>
</dbReference>
<dbReference type="GO" id="GO:0030313">
    <property type="term" value="C:cell envelope"/>
    <property type="evidence" value="ECO:0007669"/>
    <property type="project" value="UniProtKB-SubCell"/>
</dbReference>
<name>A0A917FF22_9HYPH</name>
<evidence type="ECO:0000313" key="10">
    <source>
        <dbReference type="Proteomes" id="UP000606044"/>
    </source>
</evidence>
<reference evidence="9" key="1">
    <citation type="journal article" date="2014" name="Int. J. Syst. Evol. Microbiol.">
        <title>Complete genome sequence of Corynebacterium casei LMG S-19264T (=DSM 44701T), isolated from a smear-ripened cheese.</title>
        <authorList>
            <consortium name="US DOE Joint Genome Institute (JGI-PGF)"/>
            <person name="Walter F."/>
            <person name="Albersmeier A."/>
            <person name="Kalinowski J."/>
            <person name="Ruckert C."/>
        </authorList>
    </citation>
    <scope>NUCLEOTIDE SEQUENCE</scope>
    <source>
        <strain evidence="9">CCM 7897</strain>
    </source>
</reference>
<dbReference type="InterPro" id="IPR058626">
    <property type="entry name" value="MdtA-like_b-barrel"/>
</dbReference>
<dbReference type="Gene3D" id="2.40.50.100">
    <property type="match status" value="1"/>
</dbReference>
<dbReference type="InterPro" id="IPR006143">
    <property type="entry name" value="RND_pump_MFP"/>
</dbReference>